<evidence type="ECO:0000313" key="3">
    <source>
        <dbReference type="Proteomes" id="UP000611762"/>
    </source>
</evidence>
<accession>A0A926DPA6</accession>
<keyword evidence="3" id="KW-1185">Reference proteome</keyword>
<dbReference type="EMBL" id="JACRSU010000002">
    <property type="protein sequence ID" value="MBC8540810.1"/>
    <property type="molecule type" value="Genomic_DNA"/>
</dbReference>
<comment type="caution">
    <text evidence="2">The sequence shown here is derived from an EMBL/GenBank/DDBJ whole genome shotgun (WGS) entry which is preliminary data.</text>
</comment>
<dbReference type="InterPro" id="IPR029063">
    <property type="entry name" value="SAM-dependent_MTases_sf"/>
</dbReference>
<dbReference type="GO" id="GO:0032259">
    <property type="term" value="P:methylation"/>
    <property type="evidence" value="ECO:0007669"/>
    <property type="project" value="InterPro"/>
</dbReference>
<dbReference type="CDD" id="cd02440">
    <property type="entry name" value="AdoMet_MTases"/>
    <property type="match status" value="1"/>
</dbReference>
<feature type="domain" description="DUF4942" evidence="1">
    <location>
        <begin position="288"/>
        <end position="487"/>
    </location>
</feature>
<gene>
    <name evidence="2" type="ORF">H8698_07450</name>
</gene>
<dbReference type="GO" id="GO:0008168">
    <property type="term" value="F:methyltransferase activity"/>
    <property type="evidence" value="ECO:0007669"/>
    <property type="project" value="InterPro"/>
</dbReference>
<evidence type="ECO:0000259" key="1">
    <source>
        <dbReference type="Pfam" id="PF13708"/>
    </source>
</evidence>
<protein>
    <submittedName>
        <fullName evidence="2">DUF4942 domain-containing protein</fullName>
    </submittedName>
</protein>
<dbReference type="PROSITE" id="PS00092">
    <property type="entry name" value="N6_MTASE"/>
    <property type="match status" value="1"/>
</dbReference>
<dbReference type="InterPro" id="IPR031339">
    <property type="entry name" value="DUF4942"/>
</dbReference>
<dbReference type="SUPFAM" id="SSF53335">
    <property type="entry name" value="S-adenosyl-L-methionine-dependent methyltransferases"/>
    <property type="match status" value="1"/>
</dbReference>
<dbReference type="AlphaFoldDB" id="A0A926DPA6"/>
<dbReference type="Proteomes" id="UP000611762">
    <property type="component" value="Unassembled WGS sequence"/>
</dbReference>
<dbReference type="Pfam" id="PF13708">
    <property type="entry name" value="DUF4942"/>
    <property type="match status" value="1"/>
</dbReference>
<proteinExistence type="predicted"/>
<reference evidence="2" key="1">
    <citation type="submission" date="2020-08" db="EMBL/GenBank/DDBJ databases">
        <title>Genome public.</title>
        <authorList>
            <person name="Liu C."/>
            <person name="Sun Q."/>
        </authorList>
    </citation>
    <scope>NUCLEOTIDE SEQUENCE</scope>
    <source>
        <strain evidence="2">H8</strain>
    </source>
</reference>
<dbReference type="RefSeq" id="WP_249311958.1">
    <property type="nucleotide sequence ID" value="NZ_JACRSU010000002.1"/>
</dbReference>
<dbReference type="GO" id="GO:0003676">
    <property type="term" value="F:nucleic acid binding"/>
    <property type="evidence" value="ECO:0007669"/>
    <property type="project" value="InterPro"/>
</dbReference>
<organism evidence="2 3">
    <name type="scientific">Congzhengia minquanensis</name>
    <dbReference type="NCBI Taxonomy" id="2763657"/>
    <lineage>
        <taxon>Bacteria</taxon>
        <taxon>Bacillati</taxon>
        <taxon>Bacillota</taxon>
        <taxon>Clostridia</taxon>
        <taxon>Eubacteriales</taxon>
        <taxon>Oscillospiraceae</taxon>
        <taxon>Congzhengia</taxon>
    </lineage>
</organism>
<sequence length="547" mass="63742">MFNKDFYPTPEHLINKMLSGVNLKMIKTILEPSAGKGNIVDSIKKKEGLFSTYYNKITFDIDCVELDKNLQHILKGKNYRVVHNDFLTYETMKEYDLIIMNPPFSNGAKHLLRALKMQKRNGGAVICLLNAETLKNQCNNDRIILSRLLTEYGAEIEYISNAFIGAEQKTPVETALIKVKLPEVKRQSFIFDTLQKEQEQKEVEYTEENNQLVENDFLAAIVKQYQMEVEAGIKLIKEFYAMKPYIMAEFKKDEETGETKQTGGCILRLNLSNNWDGQYNTLNINSFIREVRGKYWKALFNNPKFIGQLTKNLRDDYYNKVEELKDYDFSLYNIYEVKIDMNNRIVKGIEEVIVKLFEKLSYEHSYSNECSKNIQYYNGWKTNKAYIINKKVIIPLNGYWGGFRPTNYKVIEELQEIEKCFNYLDGVLTDAVDLKGALQFAEECGETKGIQLKYFTVTFYKKGTCHITFSNDDLLKKFNVFGSQKKGWLPPTYGKKQYKDMTVEEKVVVKEFDGSESEYNKVIQNQQYYLFDGNSVLMLESDLQTTE</sequence>
<dbReference type="InterPro" id="IPR002052">
    <property type="entry name" value="DNA_methylase_N6_adenine_CS"/>
</dbReference>
<evidence type="ECO:0000313" key="2">
    <source>
        <dbReference type="EMBL" id="MBC8540810.1"/>
    </source>
</evidence>
<dbReference type="Gene3D" id="3.40.50.150">
    <property type="entry name" value="Vaccinia Virus protein VP39"/>
    <property type="match status" value="1"/>
</dbReference>
<name>A0A926DPA6_9FIRM</name>